<feature type="transmembrane region" description="Helical" evidence="1">
    <location>
        <begin position="27"/>
        <end position="48"/>
    </location>
</feature>
<dbReference type="Proteomes" id="UP001595685">
    <property type="component" value="Unassembled WGS sequence"/>
</dbReference>
<dbReference type="RefSeq" id="WP_376983640.1">
    <property type="nucleotide sequence ID" value="NZ_JBHRWW010000001.1"/>
</dbReference>
<gene>
    <name evidence="2" type="ORF">ACFOLH_00580</name>
</gene>
<evidence type="ECO:0000313" key="3">
    <source>
        <dbReference type="Proteomes" id="UP001595685"/>
    </source>
</evidence>
<organism evidence="2 3">
    <name type="scientific">Aquipuribacter hungaricus</name>
    <dbReference type="NCBI Taxonomy" id="545624"/>
    <lineage>
        <taxon>Bacteria</taxon>
        <taxon>Bacillati</taxon>
        <taxon>Actinomycetota</taxon>
        <taxon>Actinomycetes</taxon>
        <taxon>Micrococcales</taxon>
        <taxon>Intrasporangiaceae</taxon>
        <taxon>Aquipuribacter</taxon>
    </lineage>
</organism>
<protein>
    <submittedName>
        <fullName evidence="2">DUF4307 domain-containing protein</fullName>
    </submittedName>
</protein>
<dbReference type="InterPro" id="IPR025443">
    <property type="entry name" value="DUF4307"/>
</dbReference>
<accession>A0ABV7WD68</accession>
<keyword evidence="1" id="KW-0812">Transmembrane</keyword>
<dbReference type="EMBL" id="JBHRWW010000001">
    <property type="protein sequence ID" value="MFC3686832.1"/>
    <property type="molecule type" value="Genomic_DNA"/>
</dbReference>
<keyword evidence="3" id="KW-1185">Reference proteome</keyword>
<comment type="caution">
    <text evidence="2">The sequence shown here is derived from an EMBL/GenBank/DDBJ whole genome shotgun (WGS) entry which is preliminary data.</text>
</comment>
<dbReference type="Pfam" id="PF14155">
    <property type="entry name" value="DUF4307"/>
    <property type="match status" value="1"/>
</dbReference>
<sequence>MDAPPADDVAARYAPRRTARSRWTGRALAVAGVVAVGAAFASVTASVAGPEVRWRDVAFDVLSPELVQVTFEVYGEQGQTVRCQVRAADVRYGDVGQLDVDLGPLPAGGEQATVDVRTLAPAASASVRTCVALP</sequence>
<evidence type="ECO:0000256" key="1">
    <source>
        <dbReference type="SAM" id="Phobius"/>
    </source>
</evidence>
<keyword evidence="1" id="KW-1133">Transmembrane helix</keyword>
<evidence type="ECO:0000313" key="2">
    <source>
        <dbReference type="EMBL" id="MFC3686832.1"/>
    </source>
</evidence>
<reference evidence="3" key="1">
    <citation type="journal article" date="2019" name="Int. J. Syst. Evol. Microbiol.">
        <title>The Global Catalogue of Microorganisms (GCM) 10K type strain sequencing project: providing services to taxonomists for standard genome sequencing and annotation.</title>
        <authorList>
            <consortium name="The Broad Institute Genomics Platform"/>
            <consortium name="The Broad Institute Genome Sequencing Center for Infectious Disease"/>
            <person name="Wu L."/>
            <person name="Ma J."/>
        </authorList>
    </citation>
    <scope>NUCLEOTIDE SEQUENCE [LARGE SCALE GENOMIC DNA]</scope>
    <source>
        <strain evidence="3">NCAIM B.02333</strain>
    </source>
</reference>
<name>A0ABV7WD68_9MICO</name>
<proteinExistence type="predicted"/>
<keyword evidence="1" id="KW-0472">Membrane</keyword>